<feature type="compositionally biased region" description="Low complexity" evidence="1">
    <location>
        <begin position="364"/>
        <end position="376"/>
    </location>
</feature>
<proteinExistence type="predicted"/>
<feature type="chain" id="PRO_5027933144" evidence="3">
    <location>
        <begin position="21"/>
        <end position="488"/>
    </location>
</feature>
<dbReference type="OrthoDB" id="8192800at2759"/>
<accession>A0A6P9ACY6</accession>
<feature type="compositionally biased region" description="Low complexity" evidence="1">
    <location>
        <begin position="147"/>
        <end position="171"/>
    </location>
</feature>
<organism evidence="5">
    <name type="scientific">Thrips palmi</name>
    <name type="common">Melon thrips</name>
    <dbReference type="NCBI Taxonomy" id="161013"/>
    <lineage>
        <taxon>Eukaryota</taxon>
        <taxon>Metazoa</taxon>
        <taxon>Ecdysozoa</taxon>
        <taxon>Arthropoda</taxon>
        <taxon>Hexapoda</taxon>
        <taxon>Insecta</taxon>
        <taxon>Pterygota</taxon>
        <taxon>Neoptera</taxon>
        <taxon>Paraneoptera</taxon>
        <taxon>Thysanoptera</taxon>
        <taxon>Terebrantia</taxon>
        <taxon>Thripoidea</taxon>
        <taxon>Thripidae</taxon>
        <taxon>Thrips</taxon>
    </lineage>
</organism>
<evidence type="ECO:0000313" key="5">
    <source>
        <dbReference type="RefSeq" id="XP_034253716.1"/>
    </source>
</evidence>
<dbReference type="KEGG" id="tpal:117652733"/>
<feature type="region of interest" description="Disordered" evidence="1">
    <location>
        <begin position="220"/>
        <end position="382"/>
    </location>
</feature>
<dbReference type="InParanoid" id="A0A6P9ACY6"/>
<dbReference type="AlphaFoldDB" id="A0A6P9ACY6"/>
<dbReference type="Proteomes" id="UP000515158">
    <property type="component" value="Unplaced"/>
</dbReference>
<name>A0A6P9ACY6_THRPL</name>
<evidence type="ECO:0000256" key="2">
    <source>
        <dbReference type="SAM" id="Phobius"/>
    </source>
</evidence>
<feature type="compositionally biased region" description="Low complexity" evidence="1">
    <location>
        <begin position="260"/>
        <end position="296"/>
    </location>
</feature>
<dbReference type="GeneID" id="117652733"/>
<protein>
    <submittedName>
        <fullName evidence="5">Flocculation protein FLO11</fullName>
    </submittedName>
</protein>
<dbReference type="CDD" id="cd12087">
    <property type="entry name" value="TM_EGFR-like"/>
    <property type="match status" value="1"/>
</dbReference>
<keyword evidence="2" id="KW-1133">Transmembrane helix</keyword>
<feature type="compositionally biased region" description="Polar residues" evidence="1">
    <location>
        <begin position="321"/>
        <end position="342"/>
    </location>
</feature>
<feature type="compositionally biased region" description="Polar residues" evidence="1">
    <location>
        <begin position="297"/>
        <end position="307"/>
    </location>
</feature>
<feature type="compositionally biased region" description="Low complexity" evidence="1">
    <location>
        <begin position="220"/>
        <end position="252"/>
    </location>
</feature>
<keyword evidence="2" id="KW-0472">Membrane</keyword>
<keyword evidence="4" id="KW-1185">Reference proteome</keyword>
<evidence type="ECO:0000256" key="3">
    <source>
        <dbReference type="SAM" id="SignalP"/>
    </source>
</evidence>
<evidence type="ECO:0000313" key="4">
    <source>
        <dbReference type="Proteomes" id="UP000515158"/>
    </source>
</evidence>
<evidence type="ECO:0000256" key="1">
    <source>
        <dbReference type="SAM" id="MobiDB-lite"/>
    </source>
</evidence>
<feature type="signal peptide" evidence="3">
    <location>
        <begin position="1"/>
        <end position="20"/>
    </location>
</feature>
<feature type="transmembrane region" description="Helical" evidence="2">
    <location>
        <begin position="400"/>
        <end position="422"/>
    </location>
</feature>
<gene>
    <name evidence="5" type="primary">LOC117652733</name>
</gene>
<keyword evidence="3" id="KW-0732">Signal</keyword>
<keyword evidence="2" id="KW-0812">Transmembrane</keyword>
<dbReference type="RefSeq" id="XP_034253716.1">
    <property type="nucleotide sequence ID" value="XM_034397825.1"/>
</dbReference>
<sequence>MTLHWWQHWFWITGRAPVVAVLLAACHVWCQQPQWGDPGLLRLAGPGDAAGLGPQPQPHWWTPLPVQAAVAPVALHALHVPVEAGMPAWYPWAPRRLLGFAGAGDGTPSPVAASEASESSSAAPAASAAAPVAVSYLTTLGPGPGLGAATASSSQPPASPASSSAASSSAPRPREPKAIGVLPVGVMPTVVRAVPTAGTPATRPPGTVTSVLEIVEELAEAATPSPSENTPTSPSPASAAENEAALQASSAEMPNDEPAKAVSASSAEAAEASPTEASEAASSSASPASATGTAPTRMQSMSLSTAGTAPASDVTLPAASANDSRTPGATATTKPDLSSTASPRLGSIRPEVAAHPGPPHSHRSAAAPLGSASSSAGNARQHRVDAMSLSSGGGLDAGSITGIVLGIVVFAGLVGTVSFILYRRRYLNKPQTLNDKCSNPDSSGYIDDSTFRENSEEMYSLDNDSFLNSLEAMTIQNYWTDTVKHTKL</sequence>
<feature type="region of interest" description="Disordered" evidence="1">
    <location>
        <begin position="147"/>
        <end position="181"/>
    </location>
</feature>
<reference evidence="5" key="1">
    <citation type="submission" date="2025-08" db="UniProtKB">
        <authorList>
            <consortium name="RefSeq"/>
        </authorList>
    </citation>
    <scope>IDENTIFICATION</scope>
    <source>
        <tissue evidence="5">Total insect</tissue>
    </source>
</reference>